<feature type="domain" description="Protein FecR C-terminal" evidence="3">
    <location>
        <begin position="255"/>
        <end position="315"/>
    </location>
</feature>
<dbReference type="Pfam" id="PF16344">
    <property type="entry name" value="FecR_C"/>
    <property type="match status" value="1"/>
</dbReference>
<dbReference type="Proteomes" id="UP000282423">
    <property type="component" value="Unassembled WGS sequence"/>
</dbReference>
<keyword evidence="1" id="KW-0472">Membrane</keyword>
<reference evidence="4 5" key="1">
    <citation type="submission" date="2018-10" db="EMBL/GenBank/DDBJ databases">
        <title>Sphingobacterium sp. M05W1-28.</title>
        <authorList>
            <person name="Cai H."/>
        </authorList>
    </citation>
    <scope>NUCLEOTIDE SEQUENCE [LARGE SCALE GENOMIC DNA]</scope>
    <source>
        <strain evidence="4 5">M05W1-28</strain>
    </source>
</reference>
<dbReference type="InterPro" id="IPR006860">
    <property type="entry name" value="FecR"/>
</dbReference>
<name>A0A420VR64_9SPHI</name>
<keyword evidence="1" id="KW-0812">Transmembrane</keyword>
<keyword evidence="1" id="KW-1133">Transmembrane helix</keyword>
<evidence type="ECO:0000259" key="2">
    <source>
        <dbReference type="Pfam" id="PF04773"/>
    </source>
</evidence>
<dbReference type="Gene3D" id="3.55.50.30">
    <property type="match status" value="1"/>
</dbReference>
<sequence length="322" mass="36787">MDKKEIKALYLKFVQGECSVPENRLLIEYLKTHGNEDDLPSYEEVLEVISGRKKMNDEVSRNILRYIENSDSVETPRKTINISRYKWMWGAAALLIASFAVYLLYFSPGRMQIVRSESDQKQVCVLPDGTRILLNSNSEISYRGDFGSNHKREVWITGEAKFNVAHDKTRPFIVHGQNGFKVEVLGTTFSLKSLDGQTRVVLHEGSIKVGLDHDTLKTIILKPGEMASLRPDKKIDRTEVDTLVYSAWEYDLIPFKKSNLQDVTKILSESYGIDIIADSSVEHFDFTGALPTKDLDKALKTIQMTLDCQVVRLEEQKFMLRK</sequence>
<dbReference type="PANTHER" id="PTHR30273:SF2">
    <property type="entry name" value="PROTEIN FECR"/>
    <property type="match status" value="1"/>
</dbReference>
<gene>
    <name evidence="4" type="ORF">D7322_24835</name>
</gene>
<evidence type="ECO:0000313" key="5">
    <source>
        <dbReference type="Proteomes" id="UP000282423"/>
    </source>
</evidence>
<evidence type="ECO:0000313" key="4">
    <source>
        <dbReference type="EMBL" id="RKO68838.1"/>
    </source>
</evidence>
<dbReference type="GO" id="GO:0016989">
    <property type="term" value="F:sigma factor antagonist activity"/>
    <property type="evidence" value="ECO:0007669"/>
    <property type="project" value="TreeGrafter"/>
</dbReference>
<feature type="transmembrane region" description="Helical" evidence="1">
    <location>
        <begin position="87"/>
        <end position="106"/>
    </location>
</feature>
<keyword evidence="5" id="KW-1185">Reference proteome</keyword>
<proteinExistence type="predicted"/>
<protein>
    <submittedName>
        <fullName evidence="4">DUF4974 domain-containing protein</fullName>
    </submittedName>
</protein>
<dbReference type="EMBL" id="RBWS01000025">
    <property type="protein sequence ID" value="RKO68838.1"/>
    <property type="molecule type" value="Genomic_DNA"/>
</dbReference>
<dbReference type="InterPro" id="IPR032508">
    <property type="entry name" value="FecR_C"/>
</dbReference>
<evidence type="ECO:0000259" key="3">
    <source>
        <dbReference type="Pfam" id="PF16344"/>
    </source>
</evidence>
<dbReference type="OrthoDB" id="697544at2"/>
<dbReference type="RefSeq" id="WP_121126878.1">
    <property type="nucleotide sequence ID" value="NZ_RBWS01000025.1"/>
</dbReference>
<dbReference type="Pfam" id="PF04773">
    <property type="entry name" value="FecR"/>
    <property type="match status" value="1"/>
</dbReference>
<dbReference type="Gene3D" id="2.60.120.1440">
    <property type="match status" value="1"/>
</dbReference>
<feature type="domain" description="FecR protein" evidence="2">
    <location>
        <begin position="114"/>
        <end position="208"/>
    </location>
</feature>
<dbReference type="AlphaFoldDB" id="A0A420VR64"/>
<dbReference type="PANTHER" id="PTHR30273">
    <property type="entry name" value="PERIPLASMIC SIGNAL SENSOR AND SIGMA FACTOR ACTIVATOR FECR-RELATED"/>
    <property type="match status" value="1"/>
</dbReference>
<dbReference type="InterPro" id="IPR012373">
    <property type="entry name" value="Ferrdict_sens_TM"/>
</dbReference>
<organism evidence="4 5">
    <name type="scientific">Sphingobacterium puteale</name>
    <dbReference type="NCBI Taxonomy" id="2420510"/>
    <lineage>
        <taxon>Bacteria</taxon>
        <taxon>Pseudomonadati</taxon>
        <taxon>Bacteroidota</taxon>
        <taxon>Sphingobacteriia</taxon>
        <taxon>Sphingobacteriales</taxon>
        <taxon>Sphingobacteriaceae</taxon>
        <taxon>Sphingobacterium</taxon>
    </lineage>
</organism>
<accession>A0A420VR64</accession>
<evidence type="ECO:0000256" key="1">
    <source>
        <dbReference type="SAM" id="Phobius"/>
    </source>
</evidence>
<comment type="caution">
    <text evidence="4">The sequence shown here is derived from an EMBL/GenBank/DDBJ whole genome shotgun (WGS) entry which is preliminary data.</text>
</comment>